<organism evidence="7 8">
    <name type="scientific">Thermogutta terrifontis</name>
    <dbReference type="NCBI Taxonomy" id="1331910"/>
    <lineage>
        <taxon>Bacteria</taxon>
        <taxon>Pseudomonadati</taxon>
        <taxon>Planctomycetota</taxon>
        <taxon>Planctomycetia</taxon>
        <taxon>Pirellulales</taxon>
        <taxon>Thermoguttaceae</taxon>
        <taxon>Thermogutta</taxon>
    </lineage>
</organism>
<keyword evidence="8" id="KW-1185">Reference proteome</keyword>
<dbReference type="InterPro" id="IPR013025">
    <property type="entry name" value="Ribosomal_uL23-like"/>
</dbReference>
<dbReference type="NCBIfam" id="NF004363">
    <property type="entry name" value="PRK05738.2-4"/>
    <property type="match status" value="1"/>
</dbReference>
<comment type="similarity">
    <text evidence="1 6">Belongs to the universal ribosomal protein uL23 family.</text>
</comment>
<evidence type="ECO:0000256" key="1">
    <source>
        <dbReference type="ARBA" id="ARBA00006700"/>
    </source>
</evidence>
<dbReference type="AlphaFoldDB" id="A0A286RDF3"/>
<dbReference type="RefSeq" id="WP_095414435.1">
    <property type="nucleotide sequence ID" value="NZ_CP018477.1"/>
</dbReference>
<dbReference type="GO" id="GO:0005840">
    <property type="term" value="C:ribosome"/>
    <property type="evidence" value="ECO:0007669"/>
    <property type="project" value="UniProtKB-KW"/>
</dbReference>
<dbReference type="GO" id="GO:1990904">
    <property type="term" value="C:ribonucleoprotein complex"/>
    <property type="evidence" value="ECO:0007669"/>
    <property type="project" value="UniProtKB-KW"/>
</dbReference>
<keyword evidence="2 6" id="KW-0699">rRNA-binding</keyword>
<dbReference type="Pfam" id="PF00276">
    <property type="entry name" value="Ribosomal_L23"/>
    <property type="match status" value="1"/>
</dbReference>
<reference evidence="7 8" key="1">
    <citation type="journal article" name="Front. Microbiol.">
        <title>Sugar Metabolism of the First Thermophilic Planctomycete Thermogutta terrifontis: Comparative Genomic and Transcriptomic Approaches.</title>
        <authorList>
            <person name="Elcheninov A.G."/>
            <person name="Menzel P."/>
            <person name="Gudbergsdottir S.R."/>
            <person name="Slesarev A.I."/>
            <person name="Kadnikov V.V."/>
            <person name="Krogh A."/>
            <person name="Bonch-Osmolovskaya E.A."/>
            <person name="Peng X."/>
            <person name="Kublanov I.V."/>
        </authorList>
    </citation>
    <scope>NUCLEOTIDE SEQUENCE [LARGE SCALE GENOMIC DNA]</scope>
    <source>
        <strain evidence="7 8">R1</strain>
    </source>
</reference>
<dbReference type="SUPFAM" id="SSF54189">
    <property type="entry name" value="Ribosomal proteins S24e, L23 and L15e"/>
    <property type="match status" value="1"/>
</dbReference>
<accession>A0A286RDF3</accession>
<sequence length="104" mass="12551">MLRNTPKPEFSGLEPHQVIFRPLITEKNHHKAERYNQYAFEVNPLATKADIKRAVEELFNVKVLWVNVQNRRGKPRRVRWRIGYTKAWKKAIVKLHPEYRINLY</sequence>
<evidence type="ECO:0000256" key="4">
    <source>
        <dbReference type="ARBA" id="ARBA00022980"/>
    </source>
</evidence>
<evidence type="ECO:0000256" key="3">
    <source>
        <dbReference type="ARBA" id="ARBA00022884"/>
    </source>
</evidence>
<evidence type="ECO:0000256" key="2">
    <source>
        <dbReference type="ARBA" id="ARBA00022730"/>
    </source>
</evidence>
<dbReference type="InterPro" id="IPR012678">
    <property type="entry name" value="Ribosomal_uL23/eL15/eS24_sf"/>
</dbReference>
<dbReference type="InterPro" id="IPR012677">
    <property type="entry name" value="Nucleotide-bd_a/b_plait_sf"/>
</dbReference>
<dbReference type="KEGG" id="ttf:THTE_1389"/>
<dbReference type="GO" id="GO:0019843">
    <property type="term" value="F:rRNA binding"/>
    <property type="evidence" value="ECO:0007669"/>
    <property type="project" value="UniProtKB-UniRule"/>
</dbReference>
<dbReference type="Proteomes" id="UP000215086">
    <property type="component" value="Chromosome"/>
</dbReference>
<comment type="function">
    <text evidence="6">One of the early assembly proteins it binds 23S rRNA. One of the proteins that surrounds the polypeptide exit tunnel on the outside of the ribosome. Forms the main docking site for trigger factor binding to the ribosome.</text>
</comment>
<dbReference type="EMBL" id="CP018477">
    <property type="protein sequence ID" value="ASV73991.1"/>
    <property type="molecule type" value="Genomic_DNA"/>
</dbReference>
<dbReference type="GO" id="GO:0003735">
    <property type="term" value="F:structural constituent of ribosome"/>
    <property type="evidence" value="ECO:0007669"/>
    <property type="project" value="InterPro"/>
</dbReference>
<evidence type="ECO:0000313" key="7">
    <source>
        <dbReference type="EMBL" id="ASV73991.1"/>
    </source>
</evidence>
<keyword evidence="4 6" id="KW-0689">Ribosomal protein</keyword>
<name>A0A286RDF3_9BACT</name>
<evidence type="ECO:0000313" key="8">
    <source>
        <dbReference type="Proteomes" id="UP000215086"/>
    </source>
</evidence>
<dbReference type="FunFam" id="3.30.70.330:FF:000001">
    <property type="entry name" value="50S ribosomal protein L23"/>
    <property type="match status" value="1"/>
</dbReference>
<dbReference type="PANTHER" id="PTHR11620">
    <property type="entry name" value="60S RIBOSOMAL PROTEIN L23A"/>
    <property type="match status" value="1"/>
</dbReference>
<proteinExistence type="inferred from homology"/>
<dbReference type="HAMAP" id="MF_01369_B">
    <property type="entry name" value="Ribosomal_uL23_B"/>
    <property type="match status" value="1"/>
</dbReference>
<evidence type="ECO:0000256" key="5">
    <source>
        <dbReference type="ARBA" id="ARBA00023274"/>
    </source>
</evidence>
<dbReference type="OrthoDB" id="9793353at2"/>
<dbReference type="GO" id="GO:0006412">
    <property type="term" value="P:translation"/>
    <property type="evidence" value="ECO:0007669"/>
    <property type="project" value="UniProtKB-UniRule"/>
</dbReference>
<comment type="subunit">
    <text evidence="6">Part of the 50S ribosomal subunit. Contacts protein L29, and trigger factor when it is bound to the ribosome.</text>
</comment>
<keyword evidence="3 6" id="KW-0694">RNA-binding</keyword>
<keyword evidence="5 6" id="KW-0687">Ribonucleoprotein</keyword>
<gene>
    <name evidence="6" type="primary">rplW</name>
    <name evidence="7" type="ORF">THTE_1389</name>
</gene>
<evidence type="ECO:0000256" key="6">
    <source>
        <dbReference type="HAMAP-Rule" id="MF_01369"/>
    </source>
</evidence>
<protein>
    <recommendedName>
        <fullName evidence="6">Large ribosomal subunit protein uL23</fullName>
    </recommendedName>
</protein>
<dbReference type="Gene3D" id="3.30.70.330">
    <property type="match status" value="1"/>
</dbReference>